<dbReference type="Pfam" id="PF13362">
    <property type="entry name" value="Toprim_3"/>
    <property type="match status" value="1"/>
</dbReference>
<keyword evidence="6" id="KW-0804">Transcription</keyword>
<dbReference type="Proteomes" id="UP001378188">
    <property type="component" value="Unassembled WGS sequence"/>
</dbReference>
<dbReference type="GO" id="GO:0004386">
    <property type="term" value="F:helicase activity"/>
    <property type="evidence" value="ECO:0007669"/>
    <property type="project" value="InterPro"/>
</dbReference>
<name>A0AAW9RG90_9HYPH</name>
<evidence type="ECO:0000259" key="7">
    <source>
        <dbReference type="SMART" id="SM00778"/>
    </source>
</evidence>
<dbReference type="InterPro" id="IPR055570">
    <property type="entry name" value="DUF7146"/>
</dbReference>
<dbReference type="Gene3D" id="3.90.580.10">
    <property type="entry name" value="Zinc finger, CHC2-type domain"/>
    <property type="match status" value="1"/>
</dbReference>
<organism evidence="8 9">
    <name type="scientific">Microbaculum marinum</name>
    <dbReference type="NCBI Taxonomy" id="1764581"/>
    <lineage>
        <taxon>Bacteria</taxon>
        <taxon>Pseudomonadati</taxon>
        <taxon>Pseudomonadota</taxon>
        <taxon>Alphaproteobacteria</taxon>
        <taxon>Hyphomicrobiales</taxon>
        <taxon>Tepidamorphaceae</taxon>
        <taxon>Microbaculum</taxon>
    </lineage>
</organism>
<feature type="domain" description="DNA primase/helicase Gp4 N-terminal Bacteriophage T7-like" evidence="7">
    <location>
        <begin position="28"/>
        <end position="65"/>
    </location>
</feature>
<dbReference type="GO" id="GO:0008270">
    <property type="term" value="F:zinc ion binding"/>
    <property type="evidence" value="ECO:0007669"/>
    <property type="project" value="InterPro"/>
</dbReference>
<dbReference type="InterPro" id="IPR036977">
    <property type="entry name" value="DNA_primase_Znf_CHC2"/>
</dbReference>
<dbReference type="Pfam" id="PF23639">
    <property type="entry name" value="DUF7146"/>
    <property type="match status" value="1"/>
</dbReference>
<dbReference type="GO" id="GO:0006269">
    <property type="term" value="P:DNA replication, synthesis of primer"/>
    <property type="evidence" value="ECO:0007669"/>
    <property type="project" value="UniProtKB-KW"/>
</dbReference>
<keyword evidence="2" id="KW-0639">Primosome</keyword>
<dbReference type="InterPro" id="IPR006171">
    <property type="entry name" value="TOPRIM_dom"/>
</dbReference>
<evidence type="ECO:0000256" key="3">
    <source>
        <dbReference type="ARBA" id="ARBA00022679"/>
    </source>
</evidence>
<keyword evidence="9" id="KW-1185">Reference proteome</keyword>
<dbReference type="SUPFAM" id="SSF57783">
    <property type="entry name" value="Zinc beta-ribbon"/>
    <property type="match status" value="1"/>
</dbReference>
<dbReference type="EMBL" id="JAZHOF010000003">
    <property type="protein sequence ID" value="MEJ8571262.1"/>
    <property type="molecule type" value="Genomic_DNA"/>
</dbReference>
<keyword evidence="1" id="KW-0240">DNA-directed RNA polymerase</keyword>
<dbReference type="InterPro" id="IPR013237">
    <property type="entry name" value="Phage_T7_Gp4_N"/>
</dbReference>
<gene>
    <name evidence="8" type="ORF">V3328_07245</name>
</gene>
<keyword evidence="5" id="KW-0235">DNA replication</keyword>
<reference evidence="8 9" key="1">
    <citation type="submission" date="2024-02" db="EMBL/GenBank/DDBJ databases">
        <title>Genome analysis and characterization of Microbaculum marinisediminis sp. nov., isolated from marine sediment.</title>
        <authorList>
            <person name="Du Z.-J."/>
            <person name="Ye Y.-Q."/>
            <person name="Zhang Z.-R."/>
            <person name="Yuan S.-M."/>
            <person name="Zhang X.-Y."/>
        </authorList>
    </citation>
    <scope>NUCLEOTIDE SEQUENCE [LARGE SCALE GENOMIC DNA]</scope>
    <source>
        <strain evidence="8 9">SDUM1044001</strain>
    </source>
</reference>
<dbReference type="CDD" id="cd01029">
    <property type="entry name" value="TOPRIM_primases"/>
    <property type="match status" value="1"/>
</dbReference>
<comment type="caution">
    <text evidence="8">The sequence shown here is derived from an EMBL/GenBank/DDBJ whole genome shotgun (WGS) entry which is preliminary data.</text>
</comment>
<dbReference type="GO" id="GO:1990077">
    <property type="term" value="C:primosome complex"/>
    <property type="evidence" value="ECO:0007669"/>
    <property type="project" value="UniProtKB-KW"/>
</dbReference>
<evidence type="ECO:0000313" key="9">
    <source>
        <dbReference type="Proteomes" id="UP001378188"/>
    </source>
</evidence>
<dbReference type="Pfam" id="PF08273">
    <property type="entry name" value="Zn_Ribbon_Prim"/>
    <property type="match status" value="1"/>
</dbReference>
<dbReference type="RefSeq" id="WP_340328965.1">
    <property type="nucleotide sequence ID" value="NZ_JAZHOF010000003.1"/>
</dbReference>
<evidence type="ECO:0000256" key="1">
    <source>
        <dbReference type="ARBA" id="ARBA00022478"/>
    </source>
</evidence>
<accession>A0AAW9RG90</accession>
<evidence type="ECO:0000256" key="5">
    <source>
        <dbReference type="ARBA" id="ARBA00022705"/>
    </source>
</evidence>
<dbReference type="AlphaFoldDB" id="A0AAW9RG90"/>
<keyword evidence="4" id="KW-0548">Nucleotidyltransferase</keyword>
<evidence type="ECO:0000256" key="4">
    <source>
        <dbReference type="ARBA" id="ARBA00022695"/>
    </source>
</evidence>
<protein>
    <submittedName>
        <fullName evidence="8">Toprim domain-containing protein</fullName>
    </submittedName>
</protein>
<dbReference type="GO" id="GO:0016779">
    <property type="term" value="F:nucleotidyltransferase activity"/>
    <property type="evidence" value="ECO:0007669"/>
    <property type="project" value="UniProtKB-KW"/>
</dbReference>
<evidence type="ECO:0000256" key="6">
    <source>
        <dbReference type="ARBA" id="ARBA00023163"/>
    </source>
</evidence>
<proteinExistence type="predicted"/>
<dbReference type="Gene3D" id="3.40.1360.10">
    <property type="match status" value="1"/>
</dbReference>
<dbReference type="GO" id="GO:0003677">
    <property type="term" value="F:DNA binding"/>
    <property type="evidence" value="ECO:0007669"/>
    <property type="project" value="InterPro"/>
</dbReference>
<evidence type="ECO:0000313" key="8">
    <source>
        <dbReference type="EMBL" id="MEJ8571262.1"/>
    </source>
</evidence>
<evidence type="ECO:0000256" key="2">
    <source>
        <dbReference type="ARBA" id="ARBA00022515"/>
    </source>
</evidence>
<keyword evidence="3" id="KW-0808">Transferase</keyword>
<sequence length="309" mass="33999">MTALRDLAKGRWPSLLGMLGIDRRFLNGRHGPCPICEGGRDRFRFDDKDGVGSWICSVCGAGDGFALLMRIKGWDFAECAREIEAIVGKAETTQTRRTRDERSLRDAMNRLWSNGKPIERGDPVAFYLECRGLDLSSFPPALRFVERCRYQEEPPTWHPAMIAKVLAPDGKPVTLHRTYLDMNGKKAAVEAPRRLMPGKIVKGCAIRLGPAGDVLGVAEGIETALSAAQMWSIPVWAAINAGMLMAWEPPEEVKEVIVFGDNDESYAGQSAAYALGHRLAAKGWRVSVAIPPQPGDWNDVLQAKLEQAA</sequence>
<dbReference type="GO" id="GO:0000428">
    <property type="term" value="C:DNA-directed RNA polymerase complex"/>
    <property type="evidence" value="ECO:0007669"/>
    <property type="project" value="UniProtKB-KW"/>
</dbReference>
<dbReference type="InterPro" id="IPR034154">
    <property type="entry name" value="TOPRIM_DnaG/twinkle"/>
</dbReference>
<dbReference type="SMART" id="SM00778">
    <property type="entry name" value="Prim_Zn_Ribbon"/>
    <property type="match status" value="1"/>
</dbReference>